<accession>A0A158GPQ6</accession>
<sequence length="188" mass="20110">MDDRIVEALVDAGADATINNLWALGWIGGYDKLSMSMSISIRVLAETFGISAEAATELVAYSGDSTNDGPMFGFFKHTAGVSTIVGYLPQFPVPPAWVTSGPGVLASSNSRTRSLEHGFNARLWSRWLNDSSVSGCAHDSDENGIAAPHKHVNQRPRALVLSQSIPRLHEKQEALPIKVPRNAIVGAG</sequence>
<dbReference type="GO" id="GO:0004190">
    <property type="term" value="F:aspartic-type endopeptidase activity"/>
    <property type="evidence" value="ECO:0007669"/>
    <property type="project" value="InterPro"/>
</dbReference>
<name>A0A158GPQ6_9BURK</name>
<evidence type="ECO:0000313" key="3">
    <source>
        <dbReference type="Proteomes" id="UP000054683"/>
    </source>
</evidence>
<dbReference type="InterPro" id="IPR001995">
    <property type="entry name" value="Peptidase_A2_cat"/>
</dbReference>
<evidence type="ECO:0000313" key="2">
    <source>
        <dbReference type="EMBL" id="SAL34085.1"/>
    </source>
</evidence>
<dbReference type="PROSITE" id="PS50175">
    <property type="entry name" value="ASP_PROT_RETROV"/>
    <property type="match status" value="1"/>
</dbReference>
<dbReference type="EMBL" id="FCOK02000018">
    <property type="protein sequence ID" value="SAL34085.1"/>
    <property type="molecule type" value="Genomic_DNA"/>
</dbReference>
<dbReference type="Proteomes" id="UP000054683">
    <property type="component" value="Unassembled WGS sequence"/>
</dbReference>
<gene>
    <name evidence="2" type="ORF">AWB69_03097</name>
</gene>
<protein>
    <submittedName>
        <fullName evidence="2">HAD family hydrolase</fullName>
    </submittedName>
</protein>
<evidence type="ECO:0000259" key="1">
    <source>
        <dbReference type="PROSITE" id="PS50175"/>
    </source>
</evidence>
<feature type="domain" description="Peptidase A2" evidence="1">
    <location>
        <begin position="6"/>
        <end position="18"/>
    </location>
</feature>
<keyword evidence="2" id="KW-0378">Hydrolase</keyword>
<dbReference type="GO" id="GO:0006508">
    <property type="term" value="P:proteolysis"/>
    <property type="evidence" value="ECO:0007669"/>
    <property type="project" value="InterPro"/>
</dbReference>
<organism evidence="2 3">
    <name type="scientific">Caballeronia udeis</name>
    <dbReference type="NCBI Taxonomy" id="1232866"/>
    <lineage>
        <taxon>Bacteria</taxon>
        <taxon>Pseudomonadati</taxon>
        <taxon>Pseudomonadota</taxon>
        <taxon>Betaproteobacteria</taxon>
        <taxon>Burkholderiales</taxon>
        <taxon>Burkholderiaceae</taxon>
        <taxon>Caballeronia</taxon>
    </lineage>
</organism>
<dbReference type="AlphaFoldDB" id="A0A158GPQ6"/>
<proteinExistence type="predicted"/>
<dbReference type="RefSeq" id="WP_231937116.1">
    <property type="nucleotide sequence ID" value="NZ_FCOK02000018.1"/>
</dbReference>
<reference evidence="2 3" key="1">
    <citation type="submission" date="2016-01" db="EMBL/GenBank/DDBJ databases">
        <authorList>
            <person name="Oliw E.H."/>
        </authorList>
    </citation>
    <scope>NUCLEOTIDE SEQUENCE [LARGE SCALE GENOMIC DNA]</scope>
    <source>
        <strain evidence="2">LMG 27134</strain>
    </source>
</reference>